<feature type="domain" description="Radical SAM core" evidence="9">
    <location>
        <begin position="50"/>
        <end position="255"/>
    </location>
</feature>
<sequence>MIRPDLIRTLCLALSVQSAIICGLYSPPVEKLMQYPINEMFQTLQGEGVYTGVPAIFIRLQGCPVGCSWCDTKHTWDKLANRETSLGDILLKTVESDAWGAADAPALLETIRRHGWTAKHIVITGGEPCIHDLTPLTAALQGSGFSCQIETSGTHEVHCTAETWVTVSPKVNMRGGYDVLNQALVRADEVKHPVARQRDVDALDDLLATLSDNKARIIALQPVSQKADATQLCIDTCIARNWRLSMQTHKYLNIA</sequence>
<accession>D4HWL4</accession>
<keyword evidence="8" id="KW-0671">Queuosine biosynthesis</keyword>
<dbReference type="InterPro" id="IPR024924">
    <property type="entry name" value="7-CO-7-deazaguanine_synth-like"/>
</dbReference>
<evidence type="ECO:0000256" key="2">
    <source>
        <dbReference type="ARBA" id="ARBA00022691"/>
    </source>
</evidence>
<keyword evidence="1 8" id="KW-0004">4Fe-4S</keyword>
<dbReference type="AlphaFoldDB" id="D4HWL4"/>
<evidence type="ECO:0000259" key="9">
    <source>
        <dbReference type="PROSITE" id="PS51918"/>
    </source>
</evidence>
<dbReference type="GO" id="GO:0016840">
    <property type="term" value="F:carbon-nitrogen lyase activity"/>
    <property type="evidence" value="ECO:0007669"/>
    <property type="project" value="UniProtKB-UniRule"/>
</dbReference>
<comment type="function">
    <text evidence="8">Catalyzes the complex heterocyclic radical-mediated conversion of 6-carboxy-5,6,7,8-tetrahydropterin (CPH4) to 7-carboxy-7-deazaguanine (CDG), a step common to the biosynthetic pathways of all 7-deazapurine-containing compounds.</text>
</comment>
<dbReference type="PROSITE" id="PS51918">
    <property type="entry name" value="RADICAL_SAM"/>
    <property type="match status" value="1"/>
</dbReference>
<dbReference type="PANTHER" id="PTHR42836">
    <property type="entry name" value="7-CARBOXY-7-DEAZAGUANINE SYNTHASE"/>
    <property type="match status" value="1"/>
</dbReference>
<dbReference type="GO" id="GO:1904047">
    <property type="term" value="F:S-adenosyl-L-methionine binding"/>
    <property type="evidence" value="ECO:0007669"/>
    <property type="project" value="UniProtKB-UniRule"/>
</dbReference>
<evidence type="ECO:0000313" key="10">
    <source>
        <dbReference type="EMBL" id="CBA19690.1"/>
    </source>
</evidence>
<keyword evidence="2 8" id="KW-0949">S-adenosyl-L-methionine</keyword>
<dbReference type="NCBIfam" id="TIGR04322">
    <property type="entry name" value="rSAM_QueE_Ecoli"/>
    <property type="match status" value="1"/>
</dbReference>
<feature type="binding site" evidence="8">
    <location>
        <position position="124"/>
    </location>
    <ligand>
        <name>substrate</name>
    </ligand>
</feature>
<dbReference type="EMBL" id="FN434113">
    <property type="protein sequence ID" value="CBA19690.1"/>
    <property type="molecule type" value="Genomic_DNA"/>
</dbReference>
<dbReference type="InterPro" id="IPR058240">
    <property type="entry name" value="rSAM_sf"/>
</dbReference>
<dbReference type="Gene3D" id="3.20.20.70">
    <property type="entry name" value="Aldolase class I"/>
    <property type="match status" value="1"/>
</dbReference>
<feature type="binding site" evidence="8">
    <location>
        <begin position="168"/>
        <end position="170"/>
    </location>
    <ligand>
        <name>S-adenosyl-L-methionine</name>
        <dbReference type="ChEBI" id="CHEBI:59789"/>
    </ligand>
</feature>
<comment type="subunit">
    <text evidence="8">Homodimer.</text>
</comment>
<dbReference type="PIRSF" id="PIRSF000370">
    <property type="entry name" value="QueE"/>
    <property type="match status" value="1"/>
</dbReference>
<evidence type="ECO:0000256" key="3">
    <source>
        <dbReference type="ARBA" id="ARBA00022723"/>
    </source>
</evidence>
<dbReference type="HAMAP" id="MF_00917">
    <property type="entry name" value="QueE"/>
    <property type="match status" value="1"/>
</dbReference>
<feature type="binding site" evidence="8">
    <location>
        <position position="59"/>
    </location>
    <ligand>
        <name>substrate</name>
    </ligand>
</feature>
<feature type="binding site" evidence="8">
    <location>
        <position position="70"/>
    </location>
    <ligand>
        <name>[4Fe-4S] cluster</name>
        <dbReference type="ChEBI" id="CHEBI:49883"/>
        <note>4Fe-4S-S-AdoMet</note>
    </ligand>
</feature>
<dbReference type="SFLD" id="SFLDS00029">
    <property type="entry name" value="Radical_SAM"/>
    <property type="match status" value="1"/>
</dbReference>
<dbReference type="GO" id="GO:0051539">
    <property type="term" value="F:4 iron, 4 sulfur cluster binding"/>
    <property type="evidence" value="ECO:0007669"/>
    <property type="project" value="UniProtKB-UniRule"/>
</dbReference>
<evidence type="ECO:0000256" key="7">
    <source>
        <dbReference type="ARBA" id="ARBA00023239"/>
    </source>
</evidence>
<gene>
    <name evidence="10" type="primary">ygcF</name>
    <name evidence="8" type="synonym">queE</name>
    <name evidence="10" type="ordered locus">EAMY_0740</name>
</gene>
<dbReference type="KEGG" id="eam:EAMY_0740"/>
<dbReference type="EC" id="4.3.99.3" evidence="8"/>
<feature type="binding site" evidence="8">
    <location>
        <begin position="44"/>
        <end position="46"/>
    </location>
    <ligand>
        <name>substrate</name>
    </ligand>
</feature>
<evidence type="ECO:0000256" key="1">
    <source>
        <dbReference type="ARBA" id="ARBA00022485"/>
    </source>
</evidence>
<proteinExistence type="inferred from homology"/>
<feature type="binding site" evidence="8">
    <location>
        <position position="72"/>
    </location>
    <ligand>
        <name>Mg(2+)</name>
        <dbReference type="ChEBI" id="CHEBI:18420"/>
    </ligand>
</feature>
<keyword evidence="4 8" id="KW-0460">Magnesium</keyword>
<comment type="cofactor">
    <cofactor evidence="8">
        <name>[4Fe-4S] cluster</name>
        <dbReference type="ChEBI" id="CHEBI:49883"/>
    </cofactor>
    <text evidence="8">Binds 1 [4Fe-4S] cluster. The cluster is coordinated with 3 cysteines and an exchangeable S-adenosyl-L-methionine.</text>
</comment>
<dbReference type="eggNOG" id="COG0602">
    <property type="taxonomic scope" value="Bacteria"/>
</dbReference>
<comment type="pathway">
    <text evidence="8">Purine metabolism; 7-cyano-7-deazaguanine biosynthesis.</text>
</comment>
<dbReference type="PANTHER" id="PTHR42836:SF1">
    <property type="entry name" value="7-CARBOXY-7-DEAZAGUANINE SYNTHASE"/>
    <property type="match status" value="1"/>
</dbReference>
<name>D4HWL4_ERWAC</name>
<organism evidence="10 11">
    <name type="scientific">Erwinia amylovora (strain CFBP1430)</name>
    <dbReference type="NCBI Taxonomy" id="665029"/>
    <lineage>
        <taxon>Bacteria</taxon>
        <taxon>Pseudomonadati</taxon>
        <taxon>Pseudomonadota</taxon>
        <taxon>Gammaproteobacteria</taxon>
        <taxon>Enterobacterales</taxon>
        <taxon>Erwiniaceae</taxon>
        <taxon>Erwinia</taxon>
    </lineage>
</organism>
<comment type="cofactor">
    <cofactor evidence="8">
        <name>S-adenosyl-L-methionine</name>
        <dbReference type="ChEBI" id="CHEBI:59789"/>
    </cofactor>
    <text evidence="8">Binds 1 S-adenosyl-L-methionine per subunit.</text>
</comment>
<evidence type="ECO:0000256" key="6">
    <source>
        <dbReference type="ARBA" id="ARBA00023014"/>
    </source>
</evidence>
<feature type="binding site" evidence="8">
    <location>
        <position position="126"/>
    </location>
    <ligand>
        <name>S-adenosyl-L-methionine</name>
        <dbReference type="ChEBI" id="CHEBI:59789"/>
    </ligand>
</feature>
<evidence type="ECO:0000256" key="5">
    <source>
        <dbReference type="ARBA" id="ARBA00023004"/>
    </source>
</evidence>
<keyword evidence="3 8" id="KW-0479">Metal-binding</keyword>
<evidence type="ECO:0000313" key="11">
    <source>
        <dbReference type="Proteomes" id="UP000001841"/>
    </source>
</evidence>
<keyword evidence="7 8" id="KW-0456">Lyase</keyword>
<dbReference type="InterPro" id="IPR007197">
    <property type="entry name" value="rSAM"/>
</dbReference>
<dbReference type="GO" id="GO:0008616">
    <property type="term" value="P:tRNA queuosine(34) biosynthetic process"/>
    <property type="evidence" value="ECO:0007669"/>
    <property type="project" value="UniProtKB-UniRule"/>
</dbReference>
<evidence type="ECO:0000256" key="4">
    <source>
        <dbReference type="ARBA" id="ARBA00022842"/>
    </source>
</evidence>
<dbReference type="UniPathway" id="UPA00391"/>
<dbReference type="InterPro" id="IPR013785">
    <property type="entry name" value="Aldolase_TIM"/>
</dbReference>
<feature type="binding site" evidence="8">
    <location>
        <begin position="69"/>
        <end position="71"/>
    </location>
    <ligand>
        <name>S-adenosyl-L-methionine</name>
        <dbReference type="ChEBI" id="CHEBI:59789"/>
    </ligand>
</feature>
<dbReference type="InterPro" id="IPR027609">
    <property type="entry name" value="rSAM_QueE_proteobac"/>
</dbReference>
<dbReference type="STRING" id="665029.EAMY_0740"/>
<keyword evidence="5 8" id="KW-0408">Iron</keyword>
<comment type="catalytic activity">
    <reaction evidence="8">
        <text>6-carboxy-5,6,7,8-tetrahydropterin + H(+) = 7-carboxy-7-carbaguanine + NH4(+)</text>
        <dbReference type="Rhea" id="RHEA:27974"/>
        <dbReference type="ChEBI" id="CHEBI:15378"/>
        <dbReference type="ChEBI" id="CHEBI:28938"/>
        <dbReference type="ChEBI" id="CHEBI:61032"/>
        <dbReference type="ChEBI" id="CHEBI:61036"/>
        <dbReference type="EC" id="4.3.99.3"/>
    </reaction>
</comment>
<comment type="cofactor">
    <cofactor evidence="8">
        <name>Mg(2+)</name>
        <dbReference type="ChEBI" id="CHEBI:18420"/>
    </cofactor>
</comment>
<evidence type="ECO:0000256" key="8">
    <source>
        <dbReference type="HAMAP-Rule" id="MF_00917"/>
    </source>
</evidence>
<comment type="caution">
    <text evidence="8">Lacks conserved residue(s) required for the propagation of feature annotation.</text>
</comment>
<dbReference type="SUPFAM" id="SSF102114">
    <property type="entry name" value="Radical SAM enzymes"/>
    <property type="match status" value="1"/>
</dbReference>
<comment type="similarity">
    <text evidence="8">Belongs to the radical SAM superfamily. 7-carboxy-7-deazaguanine synthase family.</text>
</comment>
<dbReference type="GO" id="GO:0000287">
    <property type="term" value="F:magnesium ion binding"/>
    <property type="evidence" value="ECO:0007669"/>
    <property type="project" value="UniProtKB-UniRule"/>
</dbReference>
<dbReference type="HOGENOM" id="CLU_066739_3_0_6"/>
<feature type="binding site" evidence="8">
    <location>
        <position position="67"/>
    </location>
    <ligand>
        <name>[4Fe-4S] cluster</name>
        <dbReference type="ChEBI" id="CHEBI:49883"/>
        <note>4Fe-4S-S-AdoMet</note>
    </ligand>
</feature>
<keyword evidence="6 8" id="KW-0411">Iron-sulfur</keyword>
<reference evidence="10 11" key="1">
    <citation type="journal article" date="2010" name="Mol. Plant Microbe Interact.">
        <title>Complete genome sequence of the fire blight pathogen Erwinia amylovora CFBP 1430 and comparison to other Erwinia spp.</title>
        <authorList>
            <person name="Smits T.H."/>
            <person name="Rezzonico F."/>
            <person name="Kamber T."/>
            <person name="Blom J."/>
            <person name="Goesmann A."/>
            <person name="Frey J.E."/>
            <person name="Duffy B."/>
        </authorList>
    </citation>
    <scope>NUCLEOTIDE SEQUENCE [LARGE SCALE GENOMIC DNA]</scope>
    <source>
        <strain evidence="11">CFBP1430</strain>
    </source>
</reference>
<protein>
    <recommendedName>
        <fullName evidence="8">7-carboxy-7-deazaguanine synthase</fullName>
        <shortName evidence="8">CDG synthase</shortName>
        <ecNumber evidence="8">4.3.99.3</ecNumber>
    </recommendedName>
    <alternativeName>
        <fullName evidence="8">Queuosine biosynthesis protein QueE</fullName>
    </alternativeName>
</protein>
<dbReference type="Proteomes" id="UP000001841">
    <property type="component" value="Chromosome"/>
</dbReference>
<feature type="binding site" evidence="8">
    <location>
        <position position="63"/>
    </location>
    <ligand>
        <name>[4Fe-4S] cluster</name>
        <dbReference type="ChEBI" id="CHEBI:49883"/>
        <note>4Fe-4S-S-AdoMet</note>
    </ligand>
</feature>